<dbReference type="Gene3D" id="3.30.450.40">
    <property type="match status" value="1"/>
</dbReference>
<dbReference type="InterPro" id="IPR014757">
    <property type="entry name" value="Tscrpt_reg_IclR_C"/>
</dbReference>
<evidence type="ECO:0000313" key="9">
    <source>
        <dbReference type="Proteomes" id="UP000321491"/>
    </source>
</evidence>
<reference evidence="8 9" key="1">
    <citation type="submission" date="2019-07" db="EMBL/GenBank/DDBJ databases">
        <title>Whole genome shotgun sequence of Cerasibacillus quisquiliarum NBRC 102429.</title>
        <authorList>
            <person name="Hosoyama A."/>
            <person name="Uohara A."/>
            <person name="Ohji S."/>
            <person name="Ichikawa N."/>
        </authorList>
    </citation>
    <scope>NUCLEOTIDE SEQUENCE [LARGE SCALE GENOMIC DNA]</scope>
    <source>
        <strain evidence="8 9">NBRC 102429</strain>
    </source>
</reference>
<dbReference type="InterPro" id="IPR029016">
    <property type="entry name" value="GAF-like_dom_sf"/>
</dbReference>
<dbReference type="EMBL" id="BJXW01000014">
    <property type="protein sequence ID" value="GEN31365.1"/>
    <property type="molecule type" value="Genomic_DNA"/>
</dbReference>
<dbReference type="SUPFAM" id="SSF46785">
    <property type="entry name" value="Winged helix' DNA-binding domain"/>
    <property type="match status" value="1"/>
</dbReference>
<dbReference type="InterPro" id="IPR005471">
    <property type="entry name" value="Tscrpt_reg_IclR_N"/>
</dbReference>
<dbReference type="PANTHER" id="PTHR30136:SF24">
    <property type="entry name" value="HTH-TYPE TRANSCRIPTIONAL REPRESSOR ALLR"/>
    <property type="match status" value="1"/>
</dbReference>
<proteinExistence type="predicted"/>
<dbReference type="GO" id="GO:0003677">
    <property type="term" value="F:DNA binding"/>
    <property type="evidence" value="ECO:0007669"/>
    <property type="project" value="UniProtKB-KW"/>
</dbReference>
<evidence type="ECO:0000256" key="1">
    <source>
        <dbReference type="ARBA" id="ARBA00023015"/>
    </source>
</evidence>
<comment type="function">
    <text evidence="4">May be an activator protein for the gylABX operon.</text>
</comment>
<evidence type="ECO:0000313" key="8">
    <source>
        <dbReference type="EMBL" id="GEN31365.1"/>
    </source>
</evidence>
<dbReference type="PROSITE" id="PS51078">
    <property type="entry name" value="ICLR_ED"/>
    <property type="match status" value="1"/>
</dbReference>
<evidence type="ECO:0000259" key="7">
    <source>
        <dbReference type="PROSITE" id="PS51078"/>
    </source>
</evidence>
<keyword evidence="3" id="KW-0804">Transcription</keyword>
<organism evidence="8 9">
    <name type="scientific">Cerasibacillus quisquiliarum</name>
    <dbReference type="NCBI Taxonomy" id="227865"/>
    <lineage>
        <taxon>Bacteria</taxon>
        <taxon>Bacillati</taxon>
        <taxon>Bacillota</taxon>
        <taxon>Bacilli</taxon>
        <taxon>Bacillales</taxon>
        <taxon>Bacillaceae</taxon>
        <taxon>Cerasibacillus</taxon>
    </lineage>
</organism>
<dbReference type="InterPro" id="IPR036388">
    <property type="entry name" value="WH-like_DNA-bd_sf"/>
</dbReference>
<dbReference type="PANTHER" id="PTHR30136">
    <property type="entry name" value="HELIX-TURN-HELIX TRANSCRIPTIONAL REGULATOR, ICLR FAMILY"/>
    <property type="match status" value="1"/>
</dbReference>
<protein>
    <recommendedName>
        <fullName evidence="5">Glycerol operon regulatory protein</fullName>
    </recommendedName>
</protein>
<keyword evidence="9" id="KW-1185">Reference proteome</keyword>
<feature type="domain" description="IclR-ED" evidence="7">
    <location>
        <begin position="67"/>
        <end position="242"/>
    </location>
</feature>
<dbReference type="Proteomes" id="UP000321491">
    <property type="component" value="Unassembled WGS sequence"/>
</dbReference>
<comment type="caution">
    <text evidence="8">The sequence shown here is derived from an EMBL/GenBank/DDBJ whole genome shotgun (WGS) entry which is preliminary data.</text>
</comment>
<dbReference type="FunFam" id="1.10.10.10:FF:000056">
    <property type="entry name" value="IclR family transcriptional regulator"/>
    <property type="match status" value="1"/>
</dbReference>
<dbReference type="InterPro" id="IPR036390">
    <property type="entry name" value="WH_DNA-bd_sf"/>
</dbReference>
<dbReference type="Gene3D" id="1.10.10.10">
    <property type="entry name" value="Winged helix-like DNA-binding domain superfamily/Winged helix DNA-binding domain"/>
    <property type="match status" value="1"/>
</dbReference>
<dbReference type="PROSITE" id="PS51077">
    <property type="entry name" value="HTH_ICLR"/>
    <property type="match status" value="1"/>
</dbReference>
<keyword evidence="2" id="KW-0238">DNA-binding</keyword>
<accession>A0A511UXK9</accession>
<dbReference type="SMART" id="SM00346">
    <property type="entry name" value="HTH_ICLR"/>
    <property type="match status" value="1"/>
</dbReference>
<evidence type="ECO:0000256" key="2">
    <source>
        <dbReference type="ARBA" id="ARBA00023125"/>
    </source>
</evidence>
<dbReference type="Pfam" id="PF09339">
    <property type="entry name" value="HTH_IclR"/>
    <property type="match status" value="1"/>
</dbReference>
<dbReference type="InterPro" id="IPR050707">
    <property type="entry name" value="HTH_MetabolicPath_Reg"/>
</dbReference>
<dbReference type="Pfam" id="PF01614">
    <property type="entry name" value="IclR_C"/>
    <property type="match status" value="1"/>
</dbReference>
<evidence type="ECO:0000256" key="5">
    <source>
        <dbReference type="ARBA" id="ARBA00070406"/>
    </source>
</evidence>
<evidence type="ECO:0000259" key="6">
    <source>
        <dbReference type="PROSITE" id="PS51077"/>
    </source>
</evidence>
<sequence>MNKSVHKALQILELFTDETRELSLNDISKRLNMPKPTAYRLVTTLETRDYLMKIREGQDGSYRLGLKLLELGQLVSNQLEIREHALPIMQDLVKNINEAVHLVVVRQNEAVYIEKVDSTRTIRLYTRVGKRSPLHIGSGPKLLLAFLENDKQKEILKELDEETKKRLQQEIKDILKQGYAFSEGEQDANTIGISYPIYNYKNAVIASLTVSGLSSYFTEDNLQKIKHETKYAAYQISKKMGYLK</sequence>
<evidence type="ECO:0000256" key="3">
    <source>
        <dbReference type="ARBA" id="ARBA00023163"/>
    </source>
</evidence>
<dbReference type="OrthoDB" id="9791752at2"/>
<dbReference type="AlphaFoldDB" id="A0A511UXK9"/>
<keyword evidence="1" id="KW-0805">Transcription regulation</keyword>
<dbReference type="RefSeq" id="WP_146937488.1">
    <property type="nucleotide sequence ID" value="NZ_BJXW01000014.1"/>
</dbReference>
<gene>
    <name evidence="8" type="primary">kipR</name>
    <name evidence="8" type="ORF">CQU01_16030</name>
</gene>
<name>A0A511UXK9_9BACI</name>
<dbReference type="SUPFAM" id="SSF55781">
    <property type="entry name" value="GAF domain-like"/>
    <property type="match status" value="1"/>
</dbReference>
<evidence type="ECO:0000256" key="4">
    <source>
        <dbReference type="ARBA" id="ARBA00058938"/>
    </source>
</evidence>
<dbReference type="GO" id="GO:0003700">
    <property type="term" value="F:DNA-binding transcription factor activity"/>
    <property type="evidence" value="ECO:0007669"/>
    <property type="project" value="TreeGrafter"/>
</dbReference>
<dbReference type="GO" id="GO:0045892">
    <property type="term" value="P:negative regulation of DNA-templated transcription"/>
    <property type="evidence" value="ECO:0007669"/>
    <property type="project" value="TreeGrafter"/>
</dbReference>
<feature type="domain" description="HTH iclR-type" evidence="6">
    <location>
        <begin position="2"/>
        <end position="66"/>
    </location>
</feature>